<evidence type="ECO:0000256" key="1">
    <source>
        <dbReference type="SAM" id="Phobius"/>
    </source>
</evidence>
<feature type="domain" description="Peptidase M56" evidence="2">
    <location>
        <begin position="8"/>
        <end position="299"/>
    </location>
</feature>
<organism evidence="3 4">
    <name type="scientific">Paenibacillus montaniterrae</name>
    <dbReference type="NCBI Taxonomy" id="429341"/>
    <lineage>
        <taxon>Bacteria</taxon>
        <taxon>Bacillati</taxon>
        <taxon>Bacillota</taxon>
        <taxon>Bacilli</taxon>
        <taxon>Bacillales</taxon>
        <taxon>Paenibacillaceae</taxon>
        <taxon>Paenibacillus</taxon>
    </lineage>
</organism>
<evidence type="ECO:0000313" key="3">
    <source>
        <dbReference type="EMBL" id="GIP18110.1"/>
    </source>
</evidence>
<feature type="transmembrane region" description="Helical" evidence="1">
    <location>
        <begin position="37"/>
        <end position="57"/>
    </location>
</feature>
<dbReference type="RefSeq" id="WP_213518122.1">
    <property type="nucleotide sequence ID" value="NZ_BOSE01000007.1"/>
</dbReference>
<sequence length="604" mass="66652">MTSFIMLLLACSVSMSIVSLIWMGVLPVLAKRYKAKWLYRICLLLIVGWMIPFRPVIDFSFISVQIPERLVFPVPIDQQLANNAAVVLQATGETARETAAGAASVSLWWVISVIWMMGLFIYIVIHGLRHRRLTNMIRRWGEPVTDANVLGIAEQLKQQLNIQKPISLKICSGITSPMLMGLRKPVIVLPSFDIPEDELALILKHEFVHFLRHDLWYKAIVMVAAALHWFNPAMHLMSRTTAEQCEISCDAQVLRAADFRQRKLYGEAIIGMMRKQKTPGTAVSTYFYGGRKGMKARIFSIMDTRKKKAGAFLFGIVLIAIIGAGAVFAANSITATENNEALDKQVVEEINGPLSVKQEIPVAYDALQVNEFVAIGGPYTIQEGDIIQYNLQGEGDGHLNVHFRKTADPNDNEGYLGHSGLAGNHVKNAGSHKVSAKLAGTYYLWIGNFDGKSLDKGNSSGVLENITGTVSIAVDEGDKHKQSNKQASEPLAAPEVVGVITTSDGQNLSVTINGKGYNNFAKLPFNKGETFTMWITSKEERELEIGLLSISTEQEYGEVIKTGTGEVSITIPEDGDYRVYIHNHDSRSADFELQLSQAIEGPIV</sequence>
<evidence type="ECO:0000259" key="2">
    <source>
        <dbReference type="Pfam" id="PF05569"/>
    </source>
</evidence>
<feature type="transmembrane region" description="Helical" evidence="1">
    <location>
        <begin position="309"/>
        <end position="330"/>
    </location>
</feature>
<feature type="transmembrane region" description="Helical" evidence="1">
    <location>
        <begin position="107"/>
        <end position="128"/>
    </location>
</feature>
<comment type="caution">
    <text evidence="3">The sequence shown here is derived from an EMBL/GenBank/DDBJ whole genome shotgun (WGS) entry which is preliminary data.</text>
</comment>
<dbReference type="Proteomes" id="UP000683139">
    <property type="component" value="Unassembled WGS sequence"/>
</dbReference>
<dbReference type="EMBL" id="BOSE01000007">
    <property type="protein sequence ID" value="GIP18110.1"/>
    <property type="molecule type" value="Genomic_DNA"/>
</dbReference>
<dbReference type="InterPro" id="IPR052173">
    <property type="entry name" value="Beta-lactam_resp_regulator"/>
</dbReference>
<dbReference type="Pfam" id="PF05569">
    <property type="entry name" value="Peptidase_M56"/>
    <property type="match status" value="1"/>
</dbReference>
<dbReference type="InterPro" id="IPR008756">
    <property type="entry name" value="Peptidase_M56"/>
</dbReference>
<feature type="transmembrane region" description="Helical" evidence="1">
    <location>
        <begin position="6"/>
        <end position="30"/>
    </location>
</feature>
<dbReference type="AlphaFoldDB" id="A0A920CZ62"/>
<keyword evidence="1" id="KW-0472">Membrane</keyword>
<accession>A0A920CZ62</accession>
<dbReference type="PANTHER" id="PTHR34978">
    <property type="entry name" value="POSSIBLE SENSOR-TRANSDUCER PROTEIN BLAR"/>
    <property type="match status" value="1"/>
</dbReference>
<keyword evidence="4" id="KW-1185">Reference proteome</keyword>
<evidence type="ECO:0000313" key="4">
    <source>
        <dbReference type="Proteomes" id="UP000683139"/>
    </source>
</evidence>
<proteinExistence type="predicted"/>
<dbReference type="CDD" id="cd07341">
    <property type="entry name" value="M56_BlaR1_MecR1_like"/>
    <property type="match status" value="1"/>
</dbReference>
<name>A0A920CZ62_9BACL</name>
<keyword evidence="1" id="KW-1133">Transmembrane helix</keyword>
<dbReference type="PANTHER" id="PTHR34978:SF3">
    <property type="entry name" value="SLR0241 PROTEIN"/>
    <property type="match status" value="1"/>
</dbReference>
<keyword evidence="1" id="KW-0812">Transmembrane</keyword>
<protein>
    <recommendedName>
        <fullName evidence="2">Peptidase M56 domain-containing protein</fullName>
    </recommendedName>
</protein>
<gene>
    <name evidence="3" type="ORF">J40TS1_37520</name>
</gene>
<reference evidence="3" key="1">
    <citation type="submission" date="2021-03" db="EMBL/GenBank/DDBJ databases">
        <title>Antimicrobial resistance genes in bacteria isolated from Japanese honey, and their potential for conferring macrolide and lincosamide resistance in the American foulbrood pathogen Paenibacillus larvae.</title>
        <authorList>
            <person name="Okamoto M."/>
            <person name="Kumagai M."/>
            <person name="Kanamori H."/>
            <person name="Takamatsu D."/>
        </authorList>
    </citation>
    <scope>NUCLEOTIDE SEQUENCE</scope>
    <source>
        <strain evidence="3">J40TS1</strain>
    </source>
</reference>